<gene>
    <name evidence="2" type="ORF">Pmani_035746</name>
</gene>
<sequence>MTLKEIIIKYKNIRYENTDSQKEQAIRKKRQPEEITISKNSQSQRKSERKGYEKEPEKLRKMRMEWRSPTSVYHTIPHQYHTEPHQYHTDPHQYHTDPHQYHTDPHQYHTDPRQYLSTHYQYLFTQYQQPLPSTTHTGQTCNTLRLDNSPKLIIL</sequence>
<evidence type="ECO:0000313" key="3">
    <source>
        <dbReference type="Proteomes" id="UP001292094"/>
    </source>
</evidence>
<protein>
    <submittedName>
        <fullName evidence="2">Uncharacterized protein</fullName>
    </submittedName>
</protein>
<feature type="region of interest" description="Disordered" evidence="1">
    <location>
        <begin position="15"/>
        <end position="66"/>
    </location>
</feature>
<feature type="compositionally biased region" description="Basic and acidic residues" evidence="1">
    <location>
        <begin position="45"/>
        <end position="66"/>
    </location>
</feature>
<reference evidence="2" key="1">
    <citation type="submission" date="2023-11" db="EMBL/GenBank/DDBJ databases">
        <title>Genome assemblies of two species of porcelain crab, Petrolisthes cinctipes and Petrolisthes manimaculis (Anomura: Porcellanidae).</title>
        <authorList>
            <person name="Angst P."/>
        </authorList>
    </citation>
    <scope>NUCLEOTIDE SEQUENCE</scope>
    <source>
        <strain evidence="2">PB745_02</strain>
        <tissue evidence="2">Gill</tissue>
    </source>
</reference>
<comment type="caution">
    <text evidence="2">The sequence shown here is derived from an EMBL/GenBank/DDBJ whole genome shotgun (WGS) entry which is preliminary data.</text>
</comment>
<dbReference type="EMBL" id="JAWZYT010005156">
    <property type="protein sequence ID" value="KAK4291411.1"/>
    <property type="molecule type" value="Genomic_DNA"/>
</dbReference>
<proteinExistence type="predicted"/>
<accession>A0AAE1TND3</accession>
<dbReference type="Proteomes" id="UP001292094">
    <property type="component" value="Unassembled WGS sequence"/>
</dbReference>
<evidence type="ECO:0000313" key="2">
    <source>
        <dbReference type="EMBL" id="KAK4291411.1"/>
    </source>
</evidence>
<organism evidence="2 3">
    <name type="scientific">Petrolisthes manimaculis</name>
    <dbReference type="NCBI Taxonomy" id="1843537"/>
    <lineage>
        <taxon>Eukaryota</taxon>
        <taxon>Metazoa</taxon>
        <taxon>Ecdysozoa</taxon>
        <taxon>Arthropoda</taxon>
        <taxon>Crustacea</taxon>
        <taxon>Multicrustacea</taxon>
        <taxon>Malacostraca</taxon>
        <taxon>Eumalacostraca</taxon>
        <taxon>Eucarida</taxon>
        <taxon>Decapoda</taxon>
        <taxon>Pleocyemata</taxon>
        <taxon>Anomura</taxon>
        <taxon>Galatheoidea</taxon>
        <taxon>Porcellanidae</taxon>
        <taxon>Petrolisthes</taxon>
    </lineage>
</organism>
<name>A0AAE1TND3_9EUCA</name>
<dbReference type="AlphaFoldDB" id="A0AAE1TND3"/>
<keyword evidence="3" id="KW-1185">Reference proteome</keyword>
<evidence type="ECO:0000256" key="1">
    <source>
        <dbReference type="SAM" id="MobiDB-lite"/>
    </source>
</evidence>
<feature type="compositionally biased region" description="Basic and acidic residues" evidence="1">
    <location>
        <begin position="15"/>
        <end position="26"/>
    </location>
</feature>